<keyword evidence="3" id="KW-1185">Reference proteome</keyword>
<evidence type="ECO:0000313" key="3">
    <source>
        <dbReference type="Proteomes" id="UP000789375"/>
    </source>
</evidence>
<keyword evidence="1" id="KW-0812">Transmembrane</keyword>
<comment type="caution">
    <text evidence="2">The sequence shown here is derived from an EMBL/GenBank/DDBJ whole genome shotgun (WGS) entry which is preliminary data.</text>
</comment>
<dbReference type="Proteomes" id="UP000789375">
    <property type="component" value="Unassembled WGS sequence"/>
</dbReference>
<accession>A0A9N9I2T8</accession>
<feature type="transmembrane region" description="Helical" evidence="1">
    <location>
        <begin position="55"/>
        <end position="77"/>
    </location>
</feature>
<dbReference type="EMBL" id="CAJVPP010012805">
    <property type="protein sequence ID" value="CAG8718896.1"/>
    <property type="molecule type" value="Genomic_DNA"/>
</dbReference>
<dbReference type="AlphaFoldDB" id="A0A9N9I2T8"/>
<feature type="non-terminal residue" evidence="2">
    <location>
        <position position="111"/>
    </location>
</feature>
<evidence type="ECO:0000256" key="1">
    <source>
        <dbReference type="SAM" id="Phobius"/>
    </source>
</evidence>
<protein>
    <submittedName>
        <fullName evidence="2">16887_t:CDS:1</fullName>
    </submittedName>
</protein>
<sequence>FANPNIYIMDIRNYTWVNSFEITSTNVTTKSEPSIPTASIIVANSNNSELGTMKIIIASLGGLLGLVIFIACGYLIYRWNEKRRNELKSNIGEHTLPGNIVEHNRSYIAAY</sequence>
<reference evidence="2" key="1">
    <citation type="submission" date="2021-06" db="EMBL/GenBank/DDBJ databases">
        <authorList>
            <person name="Kallberg Y."/>
            <person name="Tangrot J."/>
            <person name="Rosling A."/>
        </authorList>
    </citation>
    <scope>NUCLEOTIDE SEQUENCE</scope>
    <source>
        <strain evidence="2">87-6 pot B 2015</strain>
    </source>
</reference>
<gene>
    <name evidence="2" type="ORF">FMOSSE_LOCUS14845</name>
</gene>
<proteinExistence type="predicted"/>
<name>A0A9N9I2T8_FUNMO</name>
<keyword evidence="1" id="KW-0472">Membrane</keyword>
<keyword evidence="1" id="KW-1133">Transmembrane helix</keyword>
<evidence type="ECO:0000313" key="2">
    <source>
        <dbReference type="EMBL" id="CAG8718896.1"/>
    </source>
</evidence>
<organism evidence="2 3">
    <name type="scientific">Funneliformis mosseae</name>
    <name type="common">Endomycorrhizal fungus</name>
    <name type="synonym">Glomus mosseae</name>
    <dbReference type="NCBI Taxonomy" id="27381"/>
    <lineage>
        <taxon>Eukaryota</taxon>
        <taxon>Fungi</taxon>
        <taxon>Fungi incertae sedis</taxon>
        <taxon>Mucoromycota</taxon>
        <taxon>Glomeromycotina</taxon>
        <taxon>Glomeromycetes</taxon>
        <taxon>Glomerales</taxon>
        <taxon>Glomeraceae</taxon>
        <taxon>Funneliformis</taxon>
    </lineage>
</organism>